<comment type="caution">
    <text evidence="1">The sequence shown here is derived from an EMBL/GenBank/DDBJ whole genome shotgun (WGS) entry which is preliminary data.</text>
</comment>
<evidence type="ECO:0000313" key="1">
    <source>
        <dbReference type="EMBL" id="KOO68160.1"/>
    </source>
</evidence>
<evidence type="ECO:0000313" key="2">
    <source>
        <dbReference type="Proteomes" id="UP000036951"/>
    </source>
</evidence>
<organism evidence="1 2">
    <name type="scientific">Xylanibacter rarus</name>
    <dbReference type="NCBI Taxonomy" id="1676614"/>
    <lineage>
        <taxon>Bacteria</taxon>
        <taxon>Pseudomonadati</taxon>
        <taxon>Bacteroidota</taxon>
        <taxon>Bacteroidia</taxon>
        <taxon>Bacteroidales</taxon>
        <taxon>Prevotellaceae</taxon>
        <taxon>Xylanibacter</taxon>
    </lineage>
</organism>
<dbReference type="AlphaFoldDB" id="A0A8E1QWS5"/>
<dbReference type="EMBL" id="LFQU01000018">
    <property type="protein sequence ID" value="KOO68160.1"/>
    <property type="molecule type" value="Genomic_DNA"/>
</dbReference>
<dbReference type="InterPro" id="IPR045607">
    <property type="entry name" value="DUF6452"/>
</dbReference>
<dbReference type="Pfam" id="PF20050">
    <property type="entry name" value="DUF6452"/>
    <property type="match status" value="1"/>
</dbReference>
<name>A0A8E1QWS5_9BACT</name>
<protein>
    <submittedName>
        <fullName evidence="1">Uncharacterized protein</fullName>
    </submittedName>
</protein>
<sequence length="160" mass="18186">MPLYFITLLITTSACSSIDCPLNSLVYTQYQLMTPDGKVDTLADTLTIFTNRVDGNDSVLINRSVKTTEFSLPISYAQNQDVFFIETKDTLYKTTKLDTVTIEKENKPHFESVDCAPAFFHKITSVSCTHNAIDSITINNQDVNYDTSKKHFFIYFKHSN</sequence>
<proteinExistence type="predicted"/>
<reference evidence="1 2" key="1">
    <citation type="submission" date="2015-06" db="EMBL/GenBank/DDBJ databases">
        <title>Prevotella sp. 109, sp. nov., a novel member of the family Prevotellaceae isolated from human faeces.</title>
        <authorList>
            <person name="Shkoporov A.N."/>
            <person name="Chaplin A.V."/>
            <person name="Kafarskaia L.I."/>
            <person name="Efimov B.A."/>
        </authorList>
    </citation>
    <scope>NUCLEOTIDE SEQUENCE [LARGE SCALE GENOMIC DNA]</scope>
    <source>
        <strain evidence="1 2">109</strain>
    </source>
</reference>
<keyword evidence="2" id="KW-1185">Reference proteome</keyword>
<dbReference type="Proteomes" id="UP000036951">
    <property type="component" value="Unassembled WGS sequence"/>
</dbReference>
<gene>
    <name evidence="1" type="ORF">ACU52_09905</name>
</gene>
<accession>A0A8E1QWS5</accession>